<dbReference type="AlphaFoldDB" id="A0A7S4NP48"/>
<protein>
    <recommendedName>
        <fullName evidence="2">EF-hand domain-containing protein</fullName>
    </recommendedName>
</protein>
<evidence type="ECO:0000313" key="1">
    <source>
        <dbReference type="EMBL" id="CAE2298558.1"/>
    </source>
</evidence>
<accession>A0A7S4NP48</accession>
<dbReference type="EMBL" id="HBKN01018619">
    <property type="protein sequence ID" value="CAE2298558.1"/>
    <property type="molecule type" value="Transcribed_RNA"/>
</dbReference>
<reference evidence="1" key="1">
    <citation type="submission" date="2021-01" db="EMBL/GenBank/DDBJ databases">
        <authorList>
            <person name="Corre E."/>
            <person name="Pelletier E."/>
            <person name="Niang G."/>
            <person name="Scheremetjew M."/>
            <person name="Finn R."/>
            <person name="Kale V."/>
            <person name="Holt S."/>
            <person name="Cochrane G."/>
            <person name="Meng A."/>
            <person name="Brown T."/>
            <person name="Cohen L."/>
        </authorList>
    </citation>
    <scope>NUCLEOTIDE SEQUENCE</scope>
    <source>
        <strain evidence="1">CCMP 2712</strain>
    </source>
</reference>
<proteinExistence type="predicted"/>
<sequence>MTQSAMAISVSYNLGELLDAETELDRDEEDRDGDGVTRLDTNDDEIRRIEQSSLAKHVASRDEMQDMRKTVDEDGRVHDDFIGFVLDRQEFKIHAQELARQAEQGTREEPVYDDWREREERMYLRRKNERRVQEEHHMQDLIHQQLNMEILARKTEEDVGNGIVEQVEAKFLQAALDARPKVFDLLSAKDSMDRTLEDFLLAVVNQCHVVAEQVRKSEWQVKSRDFAQSNRILNFGNEIRRGLKECVKLSLAALQCLLRWFQVFRCTLTSEHGQWHLVESSSRSSLVLQKLVNSEPDVSNSSDAEQHKRCHPMQGMSWLLFHEMDVSCRGFLLPSDVLEGLKRFGITSHHPQDQHGDEGRIDFDKFFQRILENADGSE</sequence>
<gene>
    <name evidence="1" type="ORF">GTHE00462_LOCUS14678</name>
</gene>
<organism evidence="1">
    <name type="scientific">Guillardia theta</name>
    <name type="common">Cryptophyte</name>
    <name type="synonym">Cryptomonas phi</name>
    <dbReference type="NCBI Taxonomy" id="55529"/>
    <lineage>
        <taxon>Eukaryota</taxon>
        <taxon>Cryptophyceae</taxon>
        <taxon>Pyrenomonadales</taxon>
        <taxon>Geminigeraceae</taxon>
        <taxon>Guillardia</taxon>
    </lineage>
</organism>
<name>A0A7S4NP48_GUITH</name>
<evidence type="ECO:0008006" key="2">
    <source>
        <dbReference type="Google" id="ProtNLM"/>
    </source>
</evidence>